<dbReference type="CDD" id="cd00519">
    <property type="entry name" value="Lipase_3"/>
    <property type="match status" value="1"/>
</dbReference>
<evidence type="ECO:0000256" key="11">
    <source>
        <dbReference type="ARBA" id="ARBA00023098"/>
    </source>
</evidence>
<keyword evidence="11" id="KW-0443">Lipid metabolism</keyword>
<evidence type="ECO:0000256" key="12">
    <source>
        <dbReference type="ARBA" id="ARBA00023136"/>
    </source>
</evidence>
<evidence type="ECO:0000256" key="15">
    <source>
        <dbReference type="SAM" id="Phobius"/>
    </source>
</evidence>
<dbReference type="InterPro" id="IPR052214">
    <property type="entry name" value="DAG_Lipase-Related"/>
</dbReference>
<dbReference type="SUPFAM" id="SSF53474">
    <property type="entry name" value="alpha/beta-Hydrolases"/>
    <property type="match status" value="1"/>
</dbReference>
<evidence type="ECO:0000256" key="1">
    <source>
        <dbReference type="ARBA" id="ARBA00001913"/>
    </source>
</evidence>
<dbReference type="InterPro" id="IPR029058">
    <property type="entry name" value="AB_hydrolase_fold"/>
</dbReference>
<feature type="domain" description="Fungal lipase-type" evidence="16">
    <location>
        <begin position="336"/>
        <end position="482"/>
    </location>
</feature>
<dbReference type="GO" id="GO:0019369">
    <property type="term" value="P:arachidonate metabolic process"/>
    <property type="evidence" value="ECO:0007669"/>
    <property type="project" value="TreeGrafter"/>
</dbReference>
<sequence>MFTMQMHAFDFLWLACAVLIFIINGPHECSTPHFVIYLFVFFTLNAISVILCIFLALLSSRGTIMDGQVRARVPVIIYIRLPIFIVEFSWTIASTVLAVTYDLNDHCNFVYGFWITVILEWILMVAVLLGIIVIFNPQGKSERTLHEEQRSWTTCLKICKFRQDDIMRAALDDIALLMATFSADNDFVFSDLVAGLLLHVHSPHRTPRTSVDQEASNQRASIARQDAESWQAGPDTISTVKRMLDFAVAVYGWPMYMYNNCGCTGWLRLFKRLQCCRNCRCDQVLVVEDNCCFCHTAAFVLESQVDQTDLFFVSFRNALYKVPFVVLVDHATKSIVVTIRGSLSLMDLVTDLSLSDELFTVDVDTDPVLRNDRELDSEGQVRVHRGMLNGARYVYEVLKENNVIEDLYILNPGYNLVICGHSLGGGVASLLTLLLKQTYPHVRCYAFSPPGCVISEHGVNDTEAHVLSVIVGDDLVPRISYQAMMSLKQKIDQEIFSTTKAKYEIIIKGIFRLFFSAPWELHPVSDDAENDAEAVVSRRRLVTMNGSTAGYGTSVSDHASVLAGTRLENARNVQLYPPGRLLHLRMDEEGDVHSMWMQKDDFCDIQITSTMFSDHMPPMIKKVIRKAEERASSRAL</sequence>
<dbReference type="GO" id="GO:0004806">
    <property type="term" value="F:triacylglycerol lipase activity"/>
    <property type="evidence" value="ECO:0007669"/>
    <property type="project" value="TreeGrafter"/>
</dbReference>
<dbReference type="PANTHER" id="PTHR45792:SF2">
    <property type="entry name" value="DIACYLGLYCEROL LIPASE-BETA"/>
    <property type="match status" value="1"/>
</dbReference>
<dbReference type="OrthoDB" id="438440at2759"/>
<comment type="cofactor">
    <cofactor evidence="1">
        <name>Ca(2+)</name>
        <dbReference type="ChEBI" id="CHEBI:29108"/>
    </cofactor>
</comment>
<keyword evidence="10 15" id="KW-1133">Transmembrane helix</keyword>
<accession>A0A4U5N3Y6</accession>
<dbReference type="GO" id="GO:0046340">
    <property type="term" value="P:diacylglycerol catabolic process"/>
    <property type="evidence" value="ECO:0007669"/>
    <property type="project" value="TreeGrafter"/>
</dbReference>
<feature type="transmembrane region" description="Helical" evidence="15">
    <location>
        <begin position="111"/>
        <end position="135"/>
    </location>
</feature>
<comment type="caution">
    <text evidence="17">The sequence shown here is derived from an EMBL/GenBank/DDBJ whole genome shotgun (WGS) entry which is preliminary data.</text>
</comment>
<comment type="catalytic activity">
    <reaction evidence="13">
        <text>a 1,2-diacyl-sn-glycerol + H2O = a 2-acylglycerol + a fatty acid + H(+)</text>
        <dbReference type="Rhea" id="RHEA:33275"/>
        <dbReference type="ChEBI" id="CHEBI:15377"/>
        <dbReference type="ChEBI" id="CHEBI:15378"/>
        <dbReference type="ChEBI" id="CHEBI:17389"/>
        <dbReference type="ChEBI" id="CHEBI:17815"/>
        <dbReference type="ChEBI" id="CHEBI:28868"/>
        <dbReference type="EC" id="3.1.1.116"/>
    </reaction>
    <physiologicalReaction direction="left-to-right" evidence="13">
        <dbReference type="Rhea" id="RHEA:33276"/>
    </physiologicalReaction>
</comment>
<dbReference type="AlphaFoldDB" id="A0A4U5N3Y6"/>
<organism evidence="17 18">
    <name type="scientific">Steinernema carpocapsae</name>
    <name type="common">Entomopathogenic nematode</name>
    <dbReference type="NCBI Taxonomy" id="34508"/>
    <lineage>
        <taxon>Eukaryota</taxon>
        <taxon>Metazoa</taxon>
        <taxon>Ecdysozoa</taxon>
        <taxon>Nematoda</taxon>
        <taxon>Chromadorea</taxon>
        <taxon>Rhabditida</taxon>
        <taxon>Tylenchina</taxon>
        <taxon>Panagrolaimomorpha</taxon>
        <taxon>Strongyloidoidea</taxon>
        <taxon>Steinernematidae</taxon>
        <taxon>Steinernema</taxon>
    </lineage>
</organism>
<evidence type="ECO:0000256" key="7">
    <source>
        <dbReference type="ARBA" id="ARBA00022801"/>
    </source>
</evidence>
<dbReference type="STRING" id="34508.A0A4U5N3Y6"/>
<keyword evidence="9" id="KW-0442">Lipid degradation</keyword>
<evidence type="ECO:0000256" key="6">
    <source>
        <dbReference type="ARBA" id="ARBA00022723"/>
    </source>
</evidence>
<evidence type="ECO:0000256" key="4">
    <source>
        <dbReference type="ARBA" id="ARBA00022553"/>
    </source>
</evidence>
<keyword evidence="12 15" id="KW-0472">Membrane</keyword>
<feature type="transmembrane region" description="Helical" evidence="15">
    <location>
        <begin position="78"/>
        <end position="99"/>
    </location>
</feature>
<evidence type="ECO:0000256" key="3">
    <source>
        <dbReference type="ARBA" id="ARBA00022475"/>
    </source>
</evidence>
<reference evidence="17 18" key="1">
    <citation type="journal article" date="2015" name="Genome Biol.">
        <title>Comparative genomics of Steinernema reveals deeply conserved gene regulatory networks.</title>
        <authorList>
            <person name="Dillman A.R."/>
            <person name="Macchietto M."/>
            <person name="Porter C.F."/>
            <person name="Rogers A."/>
            <person name="Williams B."/>
            <person name="Antoshechkin I."/>
            <person name="Lee M.M."/>
            <person name="Goodwin Z."/>
            <person name="Lu X."/>
            <person name="Lewis E.E."/>
            <person name="Goodrich-Blair H."/>
            <person name="Stock S.P."/>
            <person name="Adams B.J."/>
            <person name="Sternberg P.W."/>
            <person name="Mortazavi A."/>
        </authorList>
    </citation>
    <scope>NUCLEOTIDE SEQUENCE [LARGE SCALE GENOMIC DNA]</scope>
    <source>
        <strain evidence="17 18">ALL</strain>
    </source>
</reference>
<dbReference type="Proteomes" id="UP000298663">
    <property type="component" value="Unassembled WGS sequence"/>
</dbReference>
<keyword evidence="4" id="KW-0597">Phosphoprotein</keyword>
<dbReference type="EMBL" id="AZBU02000005">
    <property type="protein sequence ID" value="TKR77020.1"/>
    <property type="molecule type" value="Genomic_DNA"/>
</dbReference>
<evidence type="ECO:0000256" key="9">
    <source>
        <dbReference type="ARBA" id="ARBA00022963"/>
    </source>
</evidence>
<evidence type="ECO:0000256" key="8">
    <source>
        <dbReference type="ARBA" id="ARBA00022837"/>
    </source>
</evidence>
<evidence type="ECO:0000256" key="10">
    <source>
        <dbReference type="ARBA" id="ARBA00022989"/>
    </source>
</evidence>
<evidence type="ECO:0000259" key="16">
    <source>
        <dbReference type="Pfam" id="PF01764"/>
    </source>
</evidence>
<keyword evidence="3" id="KW-1003">Cell membrane</keyword>
<evidence type="ECO:0000313" key="18">
    <source>
        <dbReference type="Proteomes" id="UP000298663"/>
    </source>
</evidence>
<keyword evidence="8" id="KW-0106">Calcium</keyword>
<reference evidence="17 18" key="2">
    <citation type="journal article" date="2019" name="G3 (Bethesda)">
        <title>Hybrid Assembly of the Genome of the Entomopathogenic Nematode Steinernema carpocapsae Identifies the X-Chromosome.</title>
        <authorList>
            <person name="Serra L."/>
            <person name="Macchietto M."/>
            <person name="Macias-Munoz A."/>
            <person name="McGill C.J."/>
            <person name="Rodriguez I.M."/>
            <person name="Rodriguez B."/>
            <person name="Murad R."/>
            <person name="Mortazavi A."/>
        </authorList>
    </citation>
    <scope>NUCLEOTIDE SEQUENCE [LARGE SCALE GENOMIC DNA]</scope>
    <source>
        <strain evidence="17 18">ALL</strain>
    </source>
</reference>
<dbReference type="GO" id="GO:0005737">
    <property type="term" value="C:cytoplasm"/>
    <property type="evidence" value="ECO:0007669"/>
    <property type="project" value="TreeGrafter"/>
</dbReference>
<evidence type="ECO:0000256" key="2">
    <source>
        <dbReference type="ARBA" id="ARBA00004651"/>
    </source>
</evidence>
<protein>
    <recommendedName>
        <fullName evidence="14">sn-1-specific diacylglycerol lipase</fullName>
        <ecNumber evidence="14">3.1.1.116</ecNumber>
    </recommendedName>
</protein>
<dbReference type="PANTHER" id="PTHR45792">
    <property type="entry name" value="DIACYLGLYCEROL LIPASE HOMOLOG-RELATED"/>
    <property type="match status" value="1"/>
</dbReference>
<proteinExistence type="predicted"/>
<dbReference type="InterPro" id="IPR002921">
    <property type="entry name" value="Fungal_lipase-type"/>
</dbReference>
<feature type="transmembrane region" description="Helical" evidence="15">
    <location>
        <begin position="36"/>
        <end position="58"/>
    </location>
</feature>
<evidence type="ECO:0000256" key="14">
    <source>
        <dbReference type="ARBA" id="ARBA00026104"/>
    </source>
</evidence>
<dbReference type="GO" id="GO:0022008">
    <property type="term" value="P:neurogenesis"/>
    <property type="evidence" value="ECO:0007669"/>
    <property type="project" value="TreeGrafter"/>
</dbReference>
<keyword evidence="18" id="KW-1185">Reference proteome</keyword>
<name>A0A4U5N3Y6_STECR</name>
<dbReference type="Pfam" id="PF01764">
    <property type="entry name" value="Lipase_3"/>
    <property type="match status" value="1"/>
</dbReference>
<evidence type="ECO:0000256" key="13">
    <source>
        <dbReference type="ARBA" id="ARBA00024531"/>
    </source>
</evidence>
<dbReference type="GO" id="GO:0005886">
    <property type="term" value="C:plasma membrane"/>
    <property type="evidence" value="ECO:0007669"/>
    <property type="project" value="UniProtKB-SubCell"/>
</dbReference>
<gene>
    <name evidence="17" type="ORF">L596_018070</name>
</gene>
<dbReference type="Gene3D" id="3.40.50.1820">
    <property type="entry name" value="alpha/beta hydrolase"/>
    <property type="match status" value="1"/>
</dbReference>
<keyword evidence="5 15" id="KW-0812">Transmembrane</keyword>
<keyword evidence="6" id="KW-0479">Metal-binding</keyword>
<keyword evidence="7" id="KW-0378">Hydrolase</keyword>
<dbReference type="EC" id="3.1.1.116" evidence="14"/>
<evidence type="ECO:0000313" key="17">
    <source>
        <dbReference type="EMBL" id="TKR77020.1"/>
    </source>
</evidence>
<evidence type="ECO:0000256" key="5">
    <source>
        <dbReference type="ARBA" id="ARBA00022692"/>
    </source>
</evidence>
<dbReference type="GO" id="GO:0046872">
    <property type="term" value="F:metal ion binding"/>
    <property type="evidence" value="ECO:0007669"/>
    <property type="project" value="UniProtKB-KW"/>
</dbReference>
<comment type="subcellular location">
    <subcellularLocation>
        <location evidence="2">Cell membrane</location>
        <topology evidence="2">Multi-pass membrane protein</topology>
    </subcellularLocation>
</comment>